<dbReference type="SMART" id="SM00240">
    <property type="entry name" value="FHA"/>
    <property type="match status" value="1"/>
</dbReference>
<feature type="domain" description="FHA" evidence="16">
    <location>
        <begin position="460"/>
        <end position="513"/>
    </location>
</feature>
<dbReference type="CDD" id="cd22686">
    <property type="entry name" value="FHA_AGGF1"/>
    <property type="match status" value="1"/>
</dbReference>
<dbReference type="EMBL" id="OW240916">
    <property type="protein sequence ID" value="CAH2297244.1"/>
    <property type="molecule type" value="Genomic_DNA"/>
</dbReference>
<evidence type="ECO:0000256" key="9">
    <source>
        <dbReference type="ARBA" id="ARBA00022990"/>
    </source>
</evidence>
<dbReference type="GO" id="GO:0030154">
    <property type="term" value="P:cell differentiation"/>
    <property type="evidence" value="ECO:0007669"/>
    <property type="project" value="UniProtKB-KW"/>
</dbReference>
<dbReference type="PANTHER" id="PTHR23106:SF24">
    <property type="entry name" value="ANGIOGENIC FACTOR WITH G PATCH AND FHA DOMAINS 1"/>
    <property type="match status" value="1"/>
</dbReference>
<keyword evidence="7" id="KW-0037">Angiogenesis</keyword>
<evidence type="ECO:0000256" key="11">
    <source>
        <dbReference type="ARBA" id="ARBA00053945"/>
    </source>
</evidence>
<dbReference type="GO" id="GO:0005576">
    <property type="term" value="C:extracellular region"/>
    <property type="evidence" value="ECO:0007669"/>
    <property type="project" value="UniProtKB-SubCell"/>
</dbReference>
<dbReference type="Pfam" id="PF00498">
    <property type="entry name" value="FHA"/>
    <property type="match status" value="1"/>
</dbReference>
<feature type="region of interest" description="Disordered" evidence="15">
    <location>
        <begin position="46"/>
        <end position="71"/>
    </location>
</feature>
<evidence type="ECO:0000256" key="2">
    <source>
        <dbReference type="ARBA" id="ARBA00004613"/>
    </source>
</evidence>
<dbReference type="Pfam" id="PF17780">
    <property type="entry name" value="OCRE"/>
    <property type="match status" value="1"/>
</dbReference>
<feature type="compositionally biased region" description="Basic residues" evidence="15">
    <location>
        <begin position="314"/>
        <end position="323"/>
    </location>
</feature>
<comment type="function">
    <text evidence="11">Promotes angiogenesis and the proliferation of endothelial cells. Able to bind to endothelial cells and promote cell proliferation, suggesting that it may act in an autocrine fashion.</text>
</comment>
<proteinExistence type="predicted"/>
<evidence type="ECO:0000313" key="18">
    <source>
        <dbReference type="EMBL" id="CAH2297244.1"/>
    </source>
</evidence>
<feature type="region of interest" description="Disordered" evidence="15">
    <location>
        <begin position="374"/>
        <end position="427"/>
    </location>
</feature>
<dbReference type="AlphaFoldDB" id="A0AAD1SDT7"/>
<dbReference type="GO" id="GO:0045766">
    <property type="term" value="P:positive regulation of angiogenesis"/>
    <property type="evidence" value="ECO:0007669"/>
    <property type="project" value="TreeGrafter"/>
</dbReference>
<dbReference type="Gene3D" id="2.60.200.20">
    <property type="match status" value="1"/>
</dbReference>
<feature type="domain" description="G-patch" evidence="17">
    <location>
        <begin position="645"/>
        <end position="691"/>
    </location>
</feature>
<evidence type="ECO:0000256" key="8">
    <source>
        <dbReference type="ARBA" id="ARBA00022782"/>
    </source>
</evidence>
<keyword evidence="19" id="KW-1185">Reference proteome</keyword>
<comment type="subunit">
    <text evidence="12">Interacts with the secreted angiogenic factor TNFSF12.</text>
</comment>
<evidence type="ECO:0000256" key="7">
    <source>
        <dbReference type="ARBA" id="ARBA00022657"/>
    </source>
</evidence>
<dbReference type="PANTHER" id="PTHR23106">
    <property type="entry name" value="ANGIOGENIC FACTOR WITH G PATCH AND FHA DOMAINS 1"/>
    <property type="match status" value="1"/>
</dbReference>
<keyword evidence="5" id="KW-0964">Secreted</keyword>
<keyword evidence="3" id="KW-0217">Developmental protein</keyword>
<dbReference type="InterPro" id="IPR035624">
    <property type="entry name" value="AGGF1_OCRE"/>
</dbReference>
<evidence type="ECO:0000256" key="12">
    <source>
        <dbReference type="ARBA" id="ARBA00062654"/>
    </source>
</evidence>
<dbReference type="InterPro" id="IPR000253">
    <property type="entry name" value="FHA_dom"/>
</dbReference>
<evidence type="ECO:0000256" key="4">
    <source>
        <dbReference type="ARBA" id="ARBA00022490"/>
    </source>
</evidence>
<feature type="region of interest" description="Disordered" evidence="15">
    <location>
        <begin position="311"/>
        <end position="331"/>
    </location>
</feature>
<evidence type="ECO:0000256" key="5">
    <source>
        <dbReference type="ARBA" id="ARBA00022525"/>
    </source>
</evidence>
<keyword evidence="9" id="KW-0007">Acetylation</keyword>
<dbReference type="InterPro" id="IPR053027">
    <property type="entry name" value="AGGF1"/>
</dbReference>
<evidence type="ECO:0000256" key="6">
    <source>
        <dbReference type="ARBA" id="ARBA00022553"/>
    </source>
</evidence>
<evidence type="ECO:0000259" key="17">
    <source>
        <dbReference type="PROSITE" id="PS50174"/>
    </source>
</evidence>
<sequence>MARNGGLPPPPGPARSPESSRGELCERVLEMERELRSCRQELRRIQRQLGRSERLHRSTESRNRELTRQVEELSREIHERQTNSEKGTDQEVQTDDYSTWSYSDYYNYSSHANGYDTNITCGTAVQEVGNSNVEPAGVFDSSVTESAEHSEEPSVPCLGEEPAELYAANVQDEEQGSLAEAARSQTDFTYDESYVKNVSDEEQGSLAEAARSQTDFTYDEGYVKNVSDEEQGSLAESLRATAEAALSQTGFTYDESSGMYYDHNTGFYYDSESQLYYDSSTGIYYYCDVESGIYQFHSRVDLQAITDTNSQPIRNKREKKKRKELFNNMATKEKGTKELKSVLSSSYSSADHDRLSASERKEFASDIKKAKMSSYNVDSNGRKSSSSSEESEPEEGEILNSDNEKTSSDEELSCGNSQTTNNSDMEDADKIWPPCIRVIVVRSPVLEKGSLFIITAVKRATIGREKDMAHTIRIPELGVSKFHAEVYFDQDLQSYVLIDQGSQNGTVINGKQILQPKQVSEPCVLEHGDEVKFGETVLSFHVHPGSDTCDGCEPGQVRAHLRLDQKEADLAGPILSKEGKELLRRQELKQIRVKYGLQSADYEENKALKNSKYLDRAGKRREIVGSEGTFQREDAPSSIHVEINEKNKGRKMLVKMGWKKGDGLGKTGDGLRDPIKIQLRQKKAGLGTYNPSSIEEIQTKTQNKKNWEKARERYAETFPEDKQLHDSKRGNSWVKGSAR</sequence>
<dbReference type="InterPro" id="IPR041591">
    <property type="entry name" value="OCRE"/>
</dbReference>
<dbReference type="CDD" id="cd16164">
    <property type="entry name" value="OCRE_VG5Q"/>
    <property type="match status" value="1"/>
</dbReference>
<evidence type="ECO:0000256" key="3">
    <source>
        <dbReference type="ARBA" id="ARBA00022473"/>
    </source>
</evidence>
<protein>
    <recommendedName>
        <fullName evidence="13">Angiogenic factor with G patch and FHA domains 1</fullName>
    </recommendedName>
    <alternativeName>
        <fullName evidence="14">Angiogenic factor VG5Q</fullName>
    </alternativeName>
</protein>
<feature type="compositionally biased region" description="Polar residues" evidence="15">
    <location>
        <begin position="374"/>
        <end position="383"/>
    </location>
</feature>
<evidence type="ECO:0000313" key="19">
    <source>
        <dbReference type="Proteomes" id="UP001295444"/>
    </source>
</evidence>
<dbReference type="PROSITE" id="PS50174">
    <property type="entry name" value="G_PATCH"/>
    <property type="match status" value="1"/>
</dbReference>
<dbReference type="GO" id="GO:0003676">
    <property type="term" value="F:nucleic acid binding"/>
    <property type="evidence" value="ECO:0007669"/>
    <property type="project" value="InterPro"/>
</dbReference>
<dbReference type="SUPFAM" id="SSF49879">
    <property type="entry name" value="SMAD/FHA domain"/>
    <property type="match status" value="1"/>
</dbReference>
<evidence type="ECO:0000256" key="15">
    <source>
        <dbReference type="SAM" id="MobiDB-lite"/>
    </source>
</evidence>
<name>A0AAD1SDT7_PELCU</name>
<keyword evidence="8" id="KW-0221">Differentiation</keyword>
<keyword evidence="4" id="KW-0963">Cytoplasm</keyword>
<dbReference type="InterPro" id="IPR000467">
    <property type="entry name" value="G_patch_dom"/>
</dbReference>
<dbReference type="SMART" id="SM00443">
    <property type="entry name" value="G_patch"/>
    <property type="match status" value="1"/>
</dbReference>
<dbReference type="InterPro" id="IPR008984">
    <property type="entry name" value="SMAD_FHA_dom_sf"/>
</dbReference>
<feature type="region of interest" description="Disordered" evidence="15">
    <location>
        <begin position="1"/>
        <end position="24"/>
    </location>
</feature>
<gene>
    <name evidence="18" type="ORF">PECUL_23A057142</name>
</gene>
<keyword evidence="6" id="KW-0597">Phosphoprotein</keyword>
<feature type="region of interest" description="Disordered" evidence="15">
    <location>
        <begin position="714"/>
        <end position="739"/>
    </location>
</feature>
<dbReference type="PROSITE" id="PS50006">
    <property type="entry name" value="FHA_DOMAIN"/>
    <property type="match status" value="1"/>
</dbReference>
<evidence type="ECO:0000256" key="10">
    <source>
        <dbReference type="ARBA" id="ARBA00023054"/>
    </source>
</evidence>
<feature type="compositionally biased region" description="Basic and acidic residues" evidence="15">
    <location>
        <begin position="714"/>
        <end position="729"/>
    </location>
</feature>
<organism evidence="18 19">
    <name type="scientific">Pelobates cultripes</name>
    <name type="common">Western spadefoot toad</name>
    <dbReference type="NCBI Taxonomy" id="61616"/>
    <lineage>
        <taxon>Eukaryota</taxon>
        <taxon>Metazoa</taxon>
        <taxon>Chordata</taxon>
        <taxon>Craniata</taxon>
        <taxon>Vertebrata</taxon>
        <taxon>Euteleostomi</taxon>
        <taxon>Amphibia</taxon>
        <taxon>Batrachia</taxon>
        <taxon>Anura</taxon>
        <taxon>Pelobatoidea</taxon>
        <taxon>Pelobatidae</taxon>
        <taxon>Pelobates</taxon>
    </lineage>
</organism>
<accession>A0AAD1SDT7</accession>
<dbReference type="FunFam" id="2.60.200.20:FF:000016">
    <property type="entry name" value="Angiogenic factor with G patch and FHA domains 1"/>
    <property type="match status" value="1"/>
</dbReference>
<dbReference type="GO" id="GO:0001525">
    <property type="term" value="P:angiogenesis"/>
    <property type="evidence" value="ECO:0007669"/>
    <property type="project" value="UniProtKB-KW"/>
</dbReference>
<evidence type="ECO:0000256" key="14">
    <source>
        <dbReference type="ARBA" id="ARBA00080673"/>
    </source>
</evidence>
<keyword evidence="10" id="KW-0175">Coiled coil</keyword>
<reference evidence="18" key="1">
    <citation type="submission" date="2022-03" db="EMBL/GenBank/DDBJ databases">
        <authorList>
            <person name="Alioto T."/>
            <person name="Alioto T."/>
            <person name="Gomez Garrido J."/>
        </authorList>
    </citation>
    <scope>NUCLEOTIDE SEQUENCE</scope>
</reference>
<evidence type="ECO:0000259" key="16">
    <source>
        <dbReference type="PROSITE" id="PS50006"/>
    </source>
</evidence>
<comment type="subcellular location">
    <subcellularLocation>
        <location evidence="1">Cytoplasm</location>
    </subcellularLocation>
    <subcellularLocation>
        <location evidence="2">Secreted</location>
    </subcellularLocation>
</comment>
<evidence type="ECO:0000256" key="13">
    <source>
        <dbReference type="ARBA" id="ARBA00067796"/>
    </source>
</evidence>
<evidence type="ECO:0000256" key="1">
    <source>
        <dbReference type="ARBA" id="ARBA00004496"/>
    </source>
</evidence>
<feature type="compositionally biased region" description="Polar residues" evidence="15">
    <location>
        <begin position="414"/>
        <end position="423"/>
    </location>
</feature>
<dbReference type="GO" id="GO:0005737">
    <property type="term" value="C:cytoplasm"/>
    <property type="evidence" value="ECO:0007669"/>
    <property type="project" value="UniProtKB-SubCell"/>
</dbReference>
<dbReference type="Proteomes" id="UP001295444">
    <property type="component" value="Chromosome 05"/>
</dbReference>
<dbReference type="Pfam" id="PF01585">
    <property type="entry name" value="G-patch"/>
    <property type="match status" value="1"/>
</dbReference>